<organism evidence="1 2">
    <name type="scientific">Paenibacillus validus</name>
    <dbReference type="NCBI Taxonomy" id="44253"/>
    <lineage>
        <taxon>Bacteria</taxon>
        <taxon>Bacillati</taxon>
        <taxon>Bacillota</taxon>
        <taxon>Bacilli</taxon>
        <taxon>Bacillales</taxon>
        <taxon>Paenibacillaceae</taxon>
        <taxon>Paenibacillus</taxon>
    </lineage>
</organism>
<dbReference type="SUPFAM" id="SSF46785">
    <property type="entry name" value="Winged helix' DNA-binding domain"/>
    <property type="match status" value="1"/>
</dbReference>
<dbReference type="InterPro" id="IPR036390">
    <property type="entry name" value="WH_DNA-bd_sf"/>
</dbReference>
<accession>A0A7X3CSF5</accession>
<evidence type="ECO:0000313" key="2">
    <source>
        <dbReference type="Proteomes" id="UP000450917"/>
    </source>
</evidence>
<dbReference type="AlphaFoldDB" id="A0A7X3CSF5"/>
<evidence type="ECO:0000313" key="1">
    <source>
        <dbReference type="EMBL" id="MUG69924.1"/>
    </source>
</evidence>
<dbReference type="EMBL" id="WNZX01000002">
    <property type="protein sequence ID" value="MUG69924.1"/>
    <property type="molecule type" value="Genomic_DNA"/>
</dbReference>
<dbReference type="InterPro" id="IPR036388">
    <property type="entry name" value="WH-like_DNA-bd_sf"/>
</dbReference>
<proteinExistence type="predicted"/>
<reference evidence="1 2" key="1">
    <citation type="submission" date="2019-11" db="EMBL/GenBank/DDBJ databases">
        <title>Draft genome sequences of five Paenibacillus species of dairy origin.</title>
        <authorList>
            <person name="Olajide A.M."/>
            <person name="Chen S."/>
            <person name="Lapointe G."/>
        </authorList>
    </citation>
    <scope>NUCLEOTIDE SEQUENCE [LARGE SCALE GENOMIC DNA]</scope>
    <source>
        <strain evidence="1 2">2CS3</strain>
    </source>
</reference>
<dbReference type="Gene3D" id="1.10.10.10">
    <property type="entry name" value="Winged helix-like DNA-binding domain superfamily/Winged helix DNA-binding domain"/>
    <property type="match status" value="1"/>
</dbReference>
<dbReference type="RefSeq" id="WP_127609789.1">
    <property type="nucleotide sequence ID" value="NZ_JARTHJ010000041.1"/>
</dbReference>
<dbReference type="Proteomes" id="UP000450917">
    <property type="component" value="Unassembled WGS sequence"/>
</dbReference>
<gene>
    <name evidence="1" type="ORF">GNP93_04450</name>
</gene>
<comment type="caution">
    <text evidence="1">The sequence shown here is derived from an EMBL/GenBank/DDBJ whole genome shotgun (WGS) entry which is preliminary data.</text>
</comment>
<sequence length="211" mass="23916">MDLYQKTNLPIHYEALATSLGVSKWTAYDMLKEIEKLGFISRSYEVNTKETGRSQVVFVPTTKASDLFKQARNETFNVADWKKTVDHIATLLRDLKNRSLNESIRKMLDEIPKVSTRINFCAYIIGLLLMYLKKLGGKTESLIHHIVHKAPSKETGMTMFVGTVLGTAIQTMNDELGLEITELVSQFLKSIEELSGEEKEMLSVFLSEAFT</sequence>
<keyword evidence="2" id="KW-1185">Reference proteome</keyword>
<protein>
    <submittedName>
        <fullName evidence="1">Lrp/AsnC family transcriptional regulator</fullName>
    </submittedName>
</protein>
<name>A0A7X3CSF5_9BACL</name>